<dbReference type="InterPro" id="IPR050107">
    <property type="entry name" value="ABC_carbohydrate_import_ATPase"/>
</dbReference>
<dbReference type="InterPro" id="IPR017871">
    <property type="entry name" value="ABC_transporter-like_CS"/>
</dbReference>
<keyword evidence="7" id="KW-1185">Reference proteome</keyword>
<dbReference type="InterPro" id="IPR027417">
    <property type="entry name" value="P-loop_NTPase"/>
</dbReference>
<gene>
    <name evidence="6" type="ORF">GRH90_05435</name>
</gene>
<dbReference type="InterPro" id="IPR003439">
    <property type="entry name" value="ABC_transporter-like_ATP-bd"/>
</dbReference>
<keyword evidence="3" id="KW-0547">Nucleotide-binding</keyword>
<accession>A0A845SGL1</accession>
<dbReference type="AlphaFoldDB" id="A0A845SGL1"/>
<keyword evidence="2" id="KW-0677">Repeat</keyword>
<evidence type="ECO:0000256" key="2">
    <source>
        <dbReference type="ARBA" id="ARBA00022737"/>
    </source>
</evidence>
<evidence type="ECO:0000256" key="3">
    <source>
        <dbReference type="ARBA" id="ARBA00022741"/>
    </source>
</evidence>
<dbReference type="SMART" id="SM00382">
    <property type="entry name" value="AAA"/>
    <property type="match status" value="1"/>
</dbReference>
<dbReference type="GO" id="GO:0005524">
    <property type="term" value="F:ATP binding"/>
    <property type="evidence" value="ECO:0007669"/>
    <property type="project" value="UniProtKB-KW"/>
</dbReference>
<dbReference type="SUPFAM" id="SSF52540">
    <property type="entry name" value="P-loop containing nucleoside triphosphate hydrolases"/>
    <property type="match status" value="2"/>
</dbReference>
<evidence type="ECO:0000313" key="7">
    <source>
        <dbReference type="Proteomes" id="UP000461443"/>
    </source>
</evidence>
<feature type="domain" description="ABC transporter" evidence="5">
    <location>
        <begin position="15"/>
        <end position="250"/>
    </location>
</feature>
<dbReference type="PROSITE" id="PS50893">
    <property type="entry name" value="ABC_TRANSPORTER_2"/>
    <property type="match status" value="2"/>
</dbReference>
<protein>
    <submittedName>
        <fullName evidence="6">ATP-binding cassette domain-containing protein</fullName>
    </submittedName>
</protein>
<dbReference type="InterPro" id="IPR003593">
    <property type="entry name" value="AAA+_ATPase"/>
</dbReference>
<keyword evidence="4 6" id="KW-0067">ATP-binding</keyword>
<name>A0A845SGL1_9GAMM</name>
<evidence type="ECO:0000259" key="5">
    <source>
        <dbReference type="PROSITE" id="PS50893"/>
    </source>
</evidence>
<dbReference type="Proteomes" id="UP000461443">
    <property type="component" value="Unassembled WGS sequence"/>
</dbReference>
<dbReference type="PANTHER" id="PTHR43790:SF9">
    <property type="entry name" value="GALACTOFURANOSE TRANSPORTER ATP-BINDING PROTEIN YTFR"/>
    <property type="match status" value="1"/>
</dbReference>
<sequence length="510" mass="55747">MQPSLPQPVSGTQGMRLSSVSKSYGATVALESVSLTIEPGQVQAILGENGAGKSTLVKILSGVVTPNTGAMILEGRDYAPRSLLQARHIGVSTAFQELSLLPNLSVAQNFFLPSSLKQQFFFTSPKQMARRAEAILADHDVQDISPHANVETLSLAARQRVEIVRAMHYRPRLLLLDEPTGALADVDWLFRLVRRLTAAGTAVLYISHRLAEIREIASHAMVLRSGKTISTVELKQVTNADIFEMMVGRRATRDRPRGRAEPLHPQSAALTANDLGGQNFSDISFELRRGEILGVAGLEGQGQRELFRTLAGLMRHSAGQMLLRDREVILRSPRDALRKYGGIAFVPEDRKSEGIFPTLSAGANITQSMLHRFSRFGLIRRDKERRAVGRVAPQVELGERYLSFKISALSGGNQQKALIARALLTGASTLLLFDPTRGVDVGTKEVIYQAIKAFVDQGGAVMIYSTDLAELQTLVDRCLVMYRGRILADLPRDNLDEGEMIGLMTGNAAG</sequence>
<proteinExistence type="predicted"/>
<reference evidence="6 7" key="1">
    <citation type="submission" date="2019-12" db="EMBL/GenBank/DDBJ databases">
        <authorList>
            <person name="Lee S.D."/>
        </authorList>
    </citation>
    <scope>NUCLEOTIDE SEQUENCE [LARGE SCALE GENOMIC DNA]</scope>
    <source>
        <strain evidence="6 7">SAP-6</strain>
    </source>
</reference>
<dbReference type="Pfam" id="PF00005">
    <property type="entry name" value="ABC_tran"/>
    <property type="match status" value="2"/>
</dbReference>
<feature type="domain" description="ABC transporter" evidence="5">
    <location>
        <begin position="263"/>
        <end position="508"/>
    </location>
</feature>
<organism evidence="6 7">
    <name type="scientific">Acerihabitans arboris</name>
    <dbReference type="NCBI Taxonomy" id="2691583"/>
    <lineage>
        <taxon>Bacteria</taxon>
        <taxon>Pseudomonadati</taxon>
        <taxon>Pseudomonadota</taxon>
        <taxon>Gammaproteobacteria</taxon>
        <taxon>Enterobacterales</taxon>
        <taxon>Pectobacteriaceae</taxon>
        <taxon>Acerihabitans</taxon>
    </lineage>
</organism>
<reference evidence="6 7" key="2">
    <citation type="submission" date="2020-02" db="EMBL/GenBank/DDBJ databases">
        <title>The new genus of Enterobacteriales.</title>
        <authorList>
            <person name="Kim I.S."/>
        </authorList>
    </citation>
    <scope>NUCLEOTIDE SEQUENCE [LARGE SCALE GENOMIC DNA]</scope>
    <source>
        <strain evidence="6 7">SAP-6</strain>
    </source>
</reference>
<evidence type="ECO:0000313" key="6">
    <source>
        <dbReference type="EMBL" id="NDL62196.1"/>
    </source>
</evidence>
<evidence type="ECO:0000256" key="1">
    <source>
        <dbReference type="ARBA" id="ARBA00022448"/>
    </source>
</evidence>
<comment type="caution">
    <text evidence="6">The sequence shown here is derived from an EMBL/GenBank/DDBJ whole genome shotgun (WGS) entry which is preliminary data.</text>
</comment>
<keyword evidence="1" id="KW-0813">Transport</keyword>
<dbReference type="EMBL" id="WUBS01000003">
    <property type="protein sequence ID" value="NDL62196.1"/>
    <property type="molecule type" value="Genomic_DNA"/>
</dbReference>
<dbReference type="PANTHER" id="PTHR43790">
    <property type="entry name" value="CARBOHYDRATE TRANSPORT ATP-BINDING PROTEIN MG119-RELATED"/>
    <property type="match status" value="1"/>
</dbReference>
<dbReference type="CDD" id="cd03215">
    <property type="entry name" value="ABC_Carb_Monos_II"/>
    <property type="match status" value="1"/>
</dbReference>
<evidence type="ECO:0000256" key="4">
    <source>
        <dbReference type="ARBA" id="ARBA00022840"/>
    </source>
</evidence>
<dbReference type="GO" id="GO:0016887">
    <property type="term" value="F:ATP hydrolysis activity"/>
    <property type="evidence" value="ECO:0007669"/>
    <property type="project" value="InterPro"/>
</dbReference>
<dbReference type="CDD" id="cd03216">
    <property type="entry name" value="ABC_Carb_Monos_I"/>
    <property type="match status" value="1"/>
</dbReference>
<dbReference type="Gene3D" id="3.40.50.300">
    <property type="entry name" value="P-loop containing nucleotide triphosphate hydrolases"/>
    <property type="match status" value="2"/>
</dbReference>
<dbReference type="PROSITE" id="PS00211">
    <property type="entry name" value="ABC_TRANSPORTER_1"/>
    <property type="match status" value="1"/>
</dbReference>